<comment type="caution">
    <text evidence="2">The sequence shown here is derived from an EMBL/GenBank/DDBJ whole genome shotgun (WGS) entry which is preliminary data.</text>
</comment>
<gene>
    <name evidence="2" type="ORF">Q8W34_14310</name>
</gene>
<keyword evidence="1" id="KW-1133">Transmembrane helix</keyword>
<protein>
    <submittedName>
        <fullName evidence="2">Uncharacterized protein</fullName>
    </submittedName>
</protein>
<keyword evidence="1" id="KW-0812">Transmembrane</keyword>
<feature type="transmembrane region" description="Helical" evidence="1">
    <location>
        <begin position="32"/>
        <end position="49"/>
    </location>
</feature>
<dbReference type="EMBL" id="JAUYVT010000014">
    <property type="protein sequence ID" value="MDP2565816.1"/>
    <property type="molecule type" value="Genomic_DNA"/>
</dbReference>
<evidence type="ECO:0000313" key="3">
    <source>
        <dbReference type="Proteomes" id="UP001177212"/>
    </source>
</evidence>
<evidence type="ECO:0000313" key="2">
    <source>
        <dbReference type="EMBL" id="MDP2565816.1"/>
    </source>
</evidence>
<sequence>MMALDREKGVIHNLNRILIAALSLSASFMDGVSLQDFLFFVALVLWLWLPECDRIEERLLDKFKKRIKKP</sequence>
<evidence type="ECO:0000256" key="1">
    <source>
        <dbReference type="SAM" id="Phobius"/>
    </source>
</evidence>
<name>A0ABT9FGA3_9GAMM</name>
<proteinExistence type="predicted"/>
<keyword evidence="1" id="KW-0472">Membrane</keyword>
<accession>A0ABT9FGA3</accession>
<organism evidence="2 3">
    <name type="scientific">Pseudoalteromonas marina</name>
    <dbReference type="NCBI Taxonomy" id="267375"/>
    <lineage>
        <taxon>Bacteria</taxon>
        <taxon>Pseudomonadati</taxon>
        <taxon>Pseudomonadota</taxon>
        <taxon>Gammaproteobacteria</taxon>
        <taxon>Alteromonadales</taxon>
        <taxon>Pseudoalteromonadaceae</taxon>
        <taxon>Pseudoalteromonas</taxon>
    </lineage>
</organism>
<dbReference type="Proteomes" id="UP001177212">
    <property type="component" value="Unassembled WGS sequence"/>
</dbReference>
<keyword evidence="3" id="KW-1185">Reference proteome</keyword>
<reference evidence="2" key="1">
    <citation type="submission" date="2023-07" db="EMBL/GenBank/DDBJ databases">
        <title>Genome content predicts the carbon catabolic preferences of heterotrophic bacteria.</title>
        <authorList>
            <person name="Gralka M."/>
        </authorList>
    </citation>
    <scope>NUCLEOTIDE SEQUENCE</scope>
    <source>
        <strain evidence="2">4G09</strain>
    </source>
</reference>
<dbReference type="RefSeq" id="WP_305472556.1">
    <property type="nucleotide sequence ID" value="NZ_JAUYVT010000014.1"/>
</dbReference>